<evidence type="ECO:0000256" key="6">
    <source>
        <dbReference type="SAM" id="Phobius"/>
    </source>
</evidence>
<accession>A0A7W7A8S3</accession>
<dbReference type="OrthoDB" id="7507614at2"/>
<reference evidence="8 9" key="1">
    <citation type="submission" date="2020-08" db="EMBL/GenBank/DDBJ databases">
        <title>Genomic Encyclopedia of Type Strains, Phase IV (KMG-IV): sequencing the most valuable type-strain genomes for metagenomic binning, comparative biology and taxonomic classification.</title>
        <authorList>
            <person name="Goeker M."/>
        </authorList>
    </citation>
    <scope>NUCLEOTIDE SEQUENCE [LARGE SCALE GENOMIC DNA]</scope>
    <source>
        <strain evidence="8 9">DSM 17507</strain>
    </source>
</reference>
<feature type="transmembrane region" description="Helical" evidence="6">
    <location>
        <begin position="187"/>
        <end position="207"/>
    </location>
</feature>
<keyword evidence="2" id="KW-1003">Cell membrane</keyword>
<feature type="transmembrane region" description="Helical" evidence="6">
    <location>
        <begin position="146"/>
        <end position="167"/>
    </location>
</feature>
<dbReference type="Proteomes" id="UP000538566">
    <property type="component" value="Unassembled WGS sequence"/>
</dbReference>
<evidence type="ECO:0000313" key="8">
    <source>
        <dbReference type="EMBL" id="MBB4611984.1"/>
    </source>
</evidence>
<evidence type="ECO:0000256" key="2">
    <source>
        <dbReference type="ARBA" id="ARBA00022475"/>
    </source>
</evidence>
<dbReference type="GO" id="GO:0005886">
    <property type="term" value="C:plasma membrane"/>
    <property type="evidence" value="ECO:0007669"/>
    <property type="project" value="UniProtKB-SubCell"/>
</dbReference>
<proteinExistence type="predicted"/>
<feature type="transmembrane region" description="Helical" evidence="6">
    <location>
        <begin position="40"/>
        <end position="58"/>
    </location>
</feature>
<feature type="transmembrane region" description="Helical" evidence="6">
    <location>
        <begin position="6"/>
        <end position="28"/>
    </location>
</feature>
<feature type="transmembrane region" description="Helical" evidence="6">
    <location>
        <begin position="213"/>
        <end position="232"/>
    </location>
</feature>
<dbReference type="PANTHER" id="PTHR34820:SF4">
    <property type="entry name" value="INNER MEMBRANE PROTEIN YEBZ"/>
    <property type="match status" value="1"/>
</dbReference>
<dbReference type="NCBIfam" id="NF033808">
    <property type="entry name" value="copper_CopD"/>
    <property type="match status" value="1"/>
</dbReference>
<evidence type="ECO:0000256" key="1">
    <source>
        <dbReference type="ARBA" id="ARBA00004651"/>
    </source>
</evidence>
<comment type="subcellular location">
    <subcellularLocation>
        <location evidence="1">Cell membrane</location>
        <topology evidence="1">Multi-pass membrane protein</topology>
    </subcellularLocation>
</comment>
<feature type="transmembrane region" description="Helical" evidence="6">
    <location>
        <begin position="118"/>
        <end position="140"/>
    </location>
</feature>
<gene>
    <name evidence="8" type="ORF">GGR37_000230</name>
</gene>
<evidence type="ECO:0000259" key="7">
    <source>
        <dbReference type="Pfam" id="PF05425"/>
    </source>
</evidence>
<name>A0A7W7A8S3_9SPHN</name>
<dbReference type="GO" id="GO:0006825">
    <property type="term" value="P:copper ion transport"/>
    <property type="evidence" value="ECO:0007669"/>
    <property type="project" value="InterPro"/>
</dbReference>
<feature type="transmembrane region" description="Helical" evidence="6">
    <location>
        <begin position="253"/>
        <end position="277"/>
    </location>
</feature>
<dbReference type="InterPro" id="IPR008457">
    <property type="entry name" value="Cu-R_CopD_dom"/>
</dbReference>
<dbReference type="RefSeq" id="WP_144902453.1">
    <property type="nucleotide sequence ID" value="NZ_JACHOA010000001.1"/>
</dbReference>
<protein>
    <submittedName>
        <fullName evidence="8">Putative copper resistance protein D</fullName>
    </submittedName>
</protein>
<evidence type="ECO:0000256" key="4">
    <source>
        <dbReference type="ARBA" id="ARBA00022989"/>
    </source>
</evidence>
<dbReference type="AlphaFoldDB" id="A0A7W7A8S3"/>
<feature type="domain" description="Copper resistance protein D" evidence="7">
    <location>
        <begin position="176"/>
        <end position="274"/>
    </location>
</feature>
<evidence type="ECO:0000313" key="9">
    <source>
        <dbReference type="Proteomes" id="UP000538566"/>
    </source>
</evidence>
<dbReference type="EMBL" id="JACHOA010000001">
    <property type="protein sequence ID" value="MBB4611984.1"/>
    <property type="molecule type" value="Genomic_DNA"/>
</dbReference>
<dbReference type="Pfam" id="PF05425">
    <property type="entry name" value="CopD"/>
    <property type="match status" value="1"/>
</dbReference>
<evidence type="ECO:0000256" key="3">
    <source>
        <dbReference type="ARBA" id="ARBA00022692"/>
    </source>
</evidence>
<keyword evidence="3 6" id="KW-0812">Transmembrane</keyword>
<keyword evidence="4 6" id="KW-1133">Transmembrane helix</keyword>
<dbReference type="PANTHER" id="PTHR34820">
    <property type="entry name" value="INNER MEMBRANE PROTEIN YEBZ"/>
    <property type="match status" value="1"/>
</dbReference>
<keyword evidence="9" id="KW-1185">Reference proteome</keyword>
<dbReference type="InterPro" id="IPR032694">
    <property type="entry name" value="CopC/D"/>
</dbReference>
<dbReference type="InterPro" id="IPR047689">
    <property type="entry name" value="CopD"/>
</dbReference>
<evidence type="ECO:0000256" key="5">
    <source>
        <dbReference type="ARBA" id="ARBA00023136"/>
    </source>
</evidence>
<organism evidence="8 9">
    <name type="scientific">Novosphingobium taihuense</name>
    <dbReference type="NCBI Taxonomy" id="260085"/>
    <lineage>
        <taxon>Bacteria</taxon>
        <taxon>Pseudomonadati</taxon>
        <taxon>Pseudomonadota</taxon>
        <taxon>Alphaproteobacteria</taxon>
        <taxon>Sphingomonadales</taxon>
        <taxon>Sphingomonadaceae</taxon>
        <taxon>Novosphingobium</taxon>
    </lineage>
</organism>
<sequence length="281" mass="29283">METTGLIASRAVAYLALLLVAGVPLYGLAAGRLLSIRSRIALILLAFLAALASAWWALESVAAMAGITLGELDQATAEVVLAQTPLGKVMEWRLTALVGVVAASALTLRLLRLPLLALSGAVALCSMAWTGHAGASGMLIHRVADVFHLLAAATWLAALAIFVVSAFSRKGPDIVALTRFARMGSMLVAVLVLSGLLNTLAIAGWPMMFEARWFGVLAVKLAFFALMLGLAAGNRWRIVPALERNDPGATARLRISLALEFAVGLGVIGAVALLGLLDPAT</sequence>
<comment type="caution">
    <text evidence="8">The sequence shown here is derived from an EMBL/GenBank/DDBJ whole genome shotgun (WGS) entry which is preliminary data.</text>
</comment>
<keyword evidence="5 6" id="KW-0472">Membrane</keyword>